<dbReference type="Proteomes" id="UP001201273">
    <property type="component" value="Unassembled WGS sequence"/>
</dbReference>
<dbReference type="RefSeq" id="WP_233051760.1">
    <property type="nucleotide sequence ID" value="NZ_JAIMJA010000004.1"/>
</dbReference>
<protein>
    <submittedName>
        <fullName evidence="1">Uncharacterized protein</fullName>
    </submittedName>
</protein>
<organism evidence="1 2">
    <name type="scientific">Motilimonas cestriensis</name>
    <dbReference type="NCBI Taxonomy" id="2742685"/>
    <lineage>
        <taxon>Bacteria</taxon>
        <taxon>Pseudomonadati</taxon>
        <taxon>Pseudomonadota</taxon>
        <taxon>Gammaproteobacteria</taxon>
        <taxon>Alteromonadales</taxon>
        <taxon>Alteromonadales genera incertae sedis</taxon>
        <taxon>Motilimonas</taxon>
    </lineage>
</organism>
<evidence type="ECO:0000313" key="1">
    <source>
        <dbReference type="EMBL" id="MCE2594181.1"/>
    </source>
</evidence>
<proteinExistence type="predicted"/>
<name>A0ABS8W5D9_9GAMM</name>
<gene>
    <name evidence="1" type="ORF">K6Y31_05065</name>
</gene>
<keyword evidence="2" id="KW-1185">Reference proteome</keyword>
<reference evidence="1 2" key="1">
    <citation type="journal article" date="2022" name="Environ. Microbiol. Rep.">
        <title>Eco-phylogenetic analyses reveal divergent evolution of vitamin B12 metabolism in the marine bacterial family 'Psychromonadaceae'.</title>
        <authorList>
            <person name="Jin X."/>
            <person name="Yang Y."/>
            <person name="Cao H."/>
            <person name="Gao B."/>
            <person name="Zhao Z."/>
        </authorList>
    </citation>
    <scope>NUCLEOTIDE SEQUENCE [LARGE SCALE GENOMIC DNA]</scope>
    <source>
        <strain evidence="1 2">MKS20</strain>
    </source>
</reference>
<dbReference type="EMBL" id="JAIMJA010000004">
    <property type="protein sequence ID" value="MCE2594181.1"/>
    <property type="molecule type" value="Genomic_DNA"/>
</dbReference>
<sequence>MSESLPIQRVYHVIEPLDWRLFGDELVVFNPMDNGLHIMPAGLLPLISCFDSSHGVSSKALLETYRSLHLPDNSIASLDEVLNKWLALNLISCRAIH</sequence>
<accession>A0ABS8W5D9</accession>
<evidence type="ECO:0000313" key="2">
    <source>
        <dbReference type="Proteomes" id="UP001201273"/>
    </source>
</evidence>
<comment type="caution">
    <text evidence="1">The sequence shown here is derived from an EMBL/GenBank/DDBJ whole genome shotgun (WGS) entry which is preliminary data.</text>
</comment>